<dbReference type="GO" id="GO:0006508">
    <property type="term" value="P:proteolysis"/>
    <property type="evidence" value="ECO:0007669"/>
    <property type="project" value="InterPro"/>
</dbReference>
<evidence type="ECO:0000256" key="7">
    <source>
        <dbReference type="SAM" id="Phobius"/>
    </source>
</evidence>
<dbReference type="EMBL" id="LWRY01000110">
    <property type="protein sequence ID" value="OCX72443.1"/>
    <property type="molecule type" value="Genomic_DNA"/>
</dbReference>
<evidence type="ECO:0000259" key="8">
    <source>
        <dbReference type="Pfam" id="PF02163"/>
    </source>
</evidence>
<dbReference type="InterPro" id="IPR008915">
    <property type="entry name" value="Peptidase_M50"/>
</dbReference>
<keyword evidence="5 7" id="KW-1133">Transmembrane helix</keyword>
<reference evidence="9" key="1">
    <citation type="journal article" date="2016" name="Int. J. Mol. Sci.">
        <title>Comparative genomics of the extreme acidophile Acidithiobacillus thiooxidans reveals intraspecific divergence and niche adaptation.</title>
        <authorList>
            <person name="Zhang X."/>
            <person name="Feng X."/>
            <person name="Tao J."/>
            <person name="Ma L."/>
            <person name="Xiao Y."/>
            <person name="Liang Y."/>
            <person name="Liu X."/>
            <person name="Yin H."/>
        </authorList>
    </citation>
    <scope>NUCLEOTIDE SEQUENCE [LARGE SCALE GENOMIC DNA]</scope>
    <source>
        <strain evidence="9">DXS-W</strain>
    </source>
</reference>
<keyword evidence="4 7" id="KW-0812">Transmembrane</keyword>
<dbReference type="PANTHER" id="PTHR35864:SF1">
    <property type="entry name" value="ZINC METALLOPROTEASE YWHC-RELATED"/>
    <property type="match status" value="1"/>
</dbReference>
<sequence>MNDLMQLLYFLLATLVTLGLFVVSFLLHELGHALVIALLRGKEAVLEIRAGSLTFYRGKILRVGILPIWGYVRFDEENVPPSDWRLIFVAGPAASLFTAYLFLVLHHFSAMLGFPENWHQVFGIMALANFALAGFNLIPIPPLDGWKIVESWLPLVGIRLSQEARAQMNKWGMIFIMVVSFGFVAIHGFHH</sequence>
<dbReference type="OrthoDB" id="9781963at2"/>
<dbReference type="PANTHER" id="PTHR35864">
    <property type="entry name" value="ZINC METALLOPROTEASE MJ0611-RELATED"/>
    <property type="match status" value="1"/>
</dbReference>
<comment type="subcellular location">
    <subcellularLocation>
        <location evidence="2">Membrane</location>
        <topology evidence="2">Multi-pass membrane protein</topology>
    </subcellularLocation>
</comment>
<gene>
    <name evidence="9" type="ORF">A6M23_09765</name>
</gene>
<dbReference type="RefSeq" id="WP_065973603.1">
    <property type="nucleotide sequence ID" value="NZ_LWRY01000110.1"/>
</dbReference>
<evidence type="ECO:0000256" key="4">
    <source>
        <dbReference type="ARBA" id="ARBA00022692"/>
    </source>
</evidence>
<name>A0A1C2I8Y3_ACITH</name>
<feature type="domain" description="Peptidase M50" evidence="8">
    <location>
        <begin position="19"/>
        <end position="108"/>
    </location>
</feature>
<evidence type="ECO:0000256" key="1">
    <source>
        <dbReference type="ARBA" id="ARBA00001947"/>
    </source>
</evidence>
<keyword evidence="6 7" id="KW-0472">Membrane</keyword>
<dbReference type="Pfam" id="PF02163">
    <property type="entry name" value="Peptidase_M50"/>
    <property type="match status" value="2"/>
</dbReference>
<comment type="cofactor">
    <cofactor evidence="1">
        <name>Zn(2+)</name>
        <dbReference type="ChEBI" id="CHEBI:29105"/>
    </cofactor>
</comment>
<dbReference type="CDD" id="cd05709">
    <property type="entry name" value="S2P-M50"/>
    <property type="match status" value="1"/>
</dbReference>
<accession>A0A1C2I8Y3</accession>
<proteinExistence type="inferred from homology"/>
<protein>
    <submittedName>
        <fullName evidence="9">Peptidase</fullName>
    </submittedName>
</protein>
<dbReference type="AlphaFoldDB" id="A0A1C2I8Y3"/>
<evidence type="ECO:0000313" key="10">
    <source>
        <dbReference type="Proteomes" id="UP000095008"/>
    </source>
</evidence>
<feature type="domain" description="Peptidase M50" evidence="8">
    <location>
        <begin position="117"/>
        <end position="178"/>
    </location>
</feature>
<evidence type="ECO:0000256" key="3">
    <source>
        <dbReference type="ARBA" id="ARBA00007931"/>
    </source>
</evidence>
<feature type="transmembrane region" description="Helical" evidence="7">
    <location>
        <begin position="117"/>
        <end position="138"/>
    </location>
</feature>
<dbReference type="GO" id="GO:0016020">
    <property type="term" value="C:membrane"/>
    <property type="evidence" value="ECO:0007669"/>
    <property type="project" value="UniProtKB-SubCell"/>
</dbReference>
<keyword evidence="10" id="KW-1185">Reference proteome</keyword>
<dbReference type="Proteomes" id="UP000095008">
    <property type="component" value="Unassembled WGS sequence"/>
</dbReference>
<feature type="transmembrane region" description="Helical" evidence="7">
    <location>
        <begin position="84"/>
        <end position="105"/>
    </location>
</feature>
<dbReference type="InterPro" id="IPR052348">
    <property type="entry name" value="Metallopeptidase_M50B"/>
</dbReference>
<feature type="transmembrane region" description="Helical" evidence="7">
    <location>
        <begin position="7"/>
        <end position="27"/>
    </location>
</feature>
<evidence type="ECO:0000256" key="6">
    <source>
        <dbReference type="ARBA" id="ARBA00023136"/>
    </source>
</evidence>
<comment type="similarity">
    <text evidence="3">Belongs to the peptidase M50B family.</text>
</comment>
<organism evidence="9 10">
    <name type="scientific">Acidithiobacillus thiooxidans</name>
    <name type="common">Thiobacillus thiooxidans</name>
    <dbReference type="NCBI Taxonomy" id="930"/>
    <lineage>
        <taxon>Bacteria</taxon>
        <taxon>Pseudomonadati</taxon>
        <taxon>Pseudomonadota</taxon>
        <taxon>Acidithiobacillia</taxon>
        <taxon>Acidithiobacillales</taxon>
        <taxon>Acidithiobacillaceae</taxon>
        <taxon>Acidithiobacillus</taxon>
    </lineage>
</organism>
<comment type="caution">
    <text evidence="9">The sequence shown here is derived from an EMBL/GenBank/DDBJ whole genome shotgun (WGS) entry which is preliminary data.</text>
</comment>
<evidence type="ECO:0000313" key="9">
    <source>
        <dbReference type="EMBL" id="OCX72443.1"/>
    </source>
</evidence>
<evidence type="ECO:0000256" key="2">
    <source>
        <dbReference type="ARBA" id="ARBA00004141"/>
    </source>
</evidence>
<feature type="transmembrane region" description="Helical" evidence="7">
    <location>
        <begin position="171"/>
        <end position="189"/>
    </location>
</feature>
<evidence type="ECO:0000256" key="5">
    <source>
        <dbReference type="ARBA" id="ARBA00022989"/>
    </source>
</evidence>